<keyword evidence="2" id="KW-0812">Transmembrane</keyword>
<name>A0ABW1G5J0_9ACTN</name>
<sequence length="248" mass="27086">MPDHQQDTETPAIPATPATPTPPAVPAQRDAPQEGAPPRGRAVTLVLAAAAVALLGAAAYHLGTVFLAIAPANPVSQRYQNQVTAHVYPEFEQNWQLFAPNPLQQTVHLQAQVQTLQGGVRTDEAWIDLTDEDLAAIRGNLLPSHVHQNLLRRAWDYYTSWHDDQDEHSTGYGGPLSVEYLKRLALQRIGRTWHGQPIVQLRLRAETVPVSGPGWTGAAQHTAPGYRTLGWWAVSADDFTGLTLEATP</sequence>
<accession>A0ABW1G5J0</accession>
<feature type="region of interest" description="Disordered" evidence="1">
    <location>
        <begin position="1"/>
        <end position="38"/>
    </location>
</feature>
<keyword evidence="2" id="KW-1133">Transmembrane helix</keyword>
<feature type="transmembrane region" description="Helical" evidence="2">
    <location>
        <begin position="42"/>
        <end position="70"/>
    </location>
</feature>
<dbReference type="EMBL" id="JBHSQJ010000084">
    <property type="protein sequence ID" value="MFC5909703.1"/>
    <property type="molecule type" value="Genomic_DNA"/>
</dbReference>
<dbReference type="Proteomes" id="UP001596174">
    <property type="component" value="Unassembled WGS sequence"/>
</dbReference>
<proteinExistence type="predicted"/>
<dbReference type="Pfam" id="PF19136">
    <property type="entry name" value="DUF5819"/>
    <property type="match status" value="1"/>
</dbReference>
<keyword evidence="4" id="KW-1185">Reference proteome</keyword>
<protein>
    <submittedName>
        <fullName evidence="3">DUF5819 family protein</fullName>
    </submittedName>
</protein>
<gene>
    <name evidence="3" type="ORF">ACFP3V_21125</name>
</gene>
<evidence type="ECO:0000313" key="3">
    <source>
        <dbReference type="EMBL" id="MFC5909703.1"/>
    </source>
</evidence>
<dbReference type="InterPro" id="IPR043857">
    <property type="entry name" value="DUF5819"/>
</dbReference>
<evidence type="ECO:0000256" key="2">
    <source>
        <dbReference type="SAM" id="Phobius"/>
    </source>
</evidence>
<dbReference type="RefSeq" id="WP_380585725.1">
    <property type="nucleotide sequence ID" value="NZ_JBHSQJ010000084.1"/>
</dbReference>
<evidence type="ECO:0000256" key="1">
    <source>
        <dbReference type="SAM" id="MobiDB-lite"/>
    </source>
</evidence>
<organism evidence="3 4">
    <name type="scientific">Streptacidiphilus monticola</name>
    <dbReference type="NCBI Taxonomy" id="2161674"/>
    <lineage>
        <taxon>Bacteria</taxon>
        <taxon>Bacillati</taxon>
        <taxon>Actinomycetota</taxon>
        <taxon>Actinomycetes</taxon>
        <taxon>Kitasatosporales</taxon>
        <taxon>Streptomycetaceae</taxon>
        <taxon>Streptacidiphilus</taxon>
    </lineage>
</organism>
<comment type="caution">
    <text evidence="3">The sequence shown here is derived from an EMBL/GenBank/DDBJ whole genome shotgun (WGS) entry which is preliminary data.</text>
</comment>
<evidence type="ECO:0000313" key="4">
    <source>
        <dbReference type="Proteomes" id="UP001596174"/>
    </source>
</evidence>
<reference evidence="4" key="1">
    <citation type="journal article" date="2019" name="Int. J. Syst. Evol. Microbiol.">
        <title>The Global Catalogue of Microorganisms (GCM) 10K type strain sequencing project: providing services to taxonomists for standard genome sequencing and annotation.</title>
        <authorList>
            <consortium name="The Broad Institute Genomics Platform"/>
            <consortium name="The Broad Institute Genome Sequencing Center for Infectious Disease"/>
            <person name="Wu L."/>
            <person name="Ma J."/>
        </authorList>
    </citation>
    <scope>NUCLEOTIDE SEQUENCE [LARGE SCALE GENOMIC DNA]</scope>
    <source>
        <strain evidence="4">JCM 4816</strain>
    </source>
</reference>
<keyword evidence="2" id="KW-0472">Membrane</keyword>